<evidence type="ECO:0000313" key="1">
    <source>
        <dbReference type="EMBL" id="KIK75262.1"/>
    </source>
</evidence>
<accession>A0A0D0BV08</accession>
<keyword evidence="2" id="KW-1185">Reference proteome</keyword>
<dbReference type="HOGENOM" id="CLU_2360351_0_0_1"/>
<evidence type="ECO:0000313" key="2">
    <source>
        <dbReference type="Proteomes" id="UP000054538"/>
    </source>
</evidence>
<dbReference type="AlphaFoldDB" id="A0A0D0BV08"/>
<name>A0A0D0BV08_9AGAM</name>
<dbReference type="Proteomes" id="UP000054538">
    <property type="component" value="Unassembled WGS sequence"/>
</dbReference>
<dbReference type="EMBL" id="KN828235">
    <property type="protein sequence ID" value="KIK75262.1"/>
    <property type="molecule type" value="Genomic_DNA"/>
</dbReference>
<reference evidence="1 2" key="1">
    <citation type="submission" date="2014-04" db="EMBL/GenBank/DDBJ databases">
        <authorList>
            <consortium name="DOE Joint Genome Institute"/>
            <person name="Kuo A."/>
            <person name="Kohler A."/>
            <person name="Jargeat P."/>
            <person name="Nagy L.G."/>
            <person name="Floudas D."/>
            <person name="Copeland A."/>
            <person name="Barry K.W."/>
            <person name="Cichocki N."/>
            <person name="Veneault-Fourrey C."/>
            <person name="LaButti K."/>
            <person name="Lindquist E.A."/>
            <person name="Lipzen A."/>
            <person name="Lundell T."/>
            <person name="Morin E."/>
            <person name="Murat C."/>
            <person name="Sun H."/>
            <person name="Tunlid A."/>
            <person name="Henrissat B."/>
            <person name="Grigoriev I.V."/>
            <person name="Hibbett D.S."/>
            <person name="Martin F."/>
            <person name="Nordberg H.P."/>
            <person name="Cantor M.N."/>
            <person name="Hua S.X."/>
        </authorList>
    </citation>
    <scope>NUCLEOTIDE SEQUENCE [LARGE SCALE GENOMIC DNA]</scope>
    <source>
        <strain evidence="1 2">Ve08.2h10</strain>
    </source>
</reference>
<proteinExistence type="predicted"/>
<dbReference type="InParanoid" id="A0A0D0BV08"/>
<organism evidence="1 2">
    <name type="scientific">Paxillus rubicundulus Ve08.2h10</name>
    <dbReference type="NCBI Taxonomy" id="930991"/>
    <lineage>
        <taxon>Eukaryota</taxon>
        <taxon>Fungi</taxon>
        <taxon>Dikarya</taxon>
        <taxon>Basidiomycota</taxon>
        <taxon>Agaricomycotina</taxon>
        <taxon>Agaricomycetes</taxon>
        <taxon>Agaricomycetidae</taxon>
        <taxon>Boletales</taxon>
        <taxon>Paxilineae</taxon>
        <taxon>Paxillaceae</taxon>
        <taxon>Paxillus</taxon>
    </lineage>
</organism>
<reference evidence="2" key="2">
    <citation type="submission" date="2015-01" db="EMBL/GenBank/DDBJ databases">
        <title>Evolutionary Origins and Diversification of the Mycorrhizal Mutualists.</title>
        <authorList>
            <consortium name="DOE Joint Genome Institute"/>
            <consortium name="Mycorrhizal Genomics Consortium"/>
            <person name="Kohler A."/>
            <person name="Kuo A."/>
            <person name="Nagy L.G."/>
            <person name="Floudas D."/>
            <person name="Copeland A."/>
            <person name="Barry K.W."/>
            <person name="Cichocki N."/>
            <person name="Veneault-Fourrey C."/>
            <person name="LaButti K."/>
            <person name="Lindquist E.A."/>
            <person name="Lipzen A."/>
            <person name="Lundell T."/>
            <person name="Morin E."/>
            <person name="Murat C."/>
            <person name="Riley R."/>
            <person name="Ohm R."/>
            <person name="Sun H."/>
            <person name="Tunlid A."/>
            <person name="Henrissat B."/>
            <person name="Grigoriev I.V."/>
            <person name="Hibbett D.S."/>
            <person name="Martin F."/>
        </authorList>
    </citation>
    <scope>NUCLEOTIDE SEQUENCE [LARGE SCALE GENOMIC DNA]</scope>
    <source>
        <strain evidence="2">Ve08.2h10</strain>
    </source>
</reference>
<sequence>MHLRESFLRLASPAGVRKSCVDEARFWYCGLCMPRGTTKNICVVLTEKVHHISHDTEGSLQLDHNYEVIPGVSKWAYVGSIKLDQSAQSIENWRKY</sequence>
<protein>
    <submittedName>
        <fullName evidence="1">Uncharacterized protein</fullName>
    </submittedName>
</protein>
<gene>
    <name evidence="1" type="ORF">PAXRUDRAFT_499545</name>
</gene>